<dbReference type="STRING" id="4072.A0A2G2XYB5"/>
<keyword evidence="2" id="KW-0689">Ribosomal protein</keyword>
<evidence type="ECO:0000256" key="2">
    <source>
        <dbReference type="ARBA" id="ARBA00022980"/>
    </source>
</evidence>
<dbReference type="SUPFAM" id="SSF53137">
    <property type="entry name" value="Translational machinery components"/>
    <property type="match status" value="1"/>
</dbReference>
<dbReference type="InterPro" id="IPR036967">
    <property type="entry name" value="Ribosomal_uS11_sf"/>
</dbReference>
<sequence>MANEDSPSFSLGISQIETQKSVHDSNHVLSFTPDNFDYTKLGFSENRSKQRNGPEKLKILREAFAAKNQVSDMQMEDRDKIEQILKSLSEQLLHMFLLFNIDIMDRGTKQSLNMFFLLDIDIMHRGTSKVISIATTNARDLGNILSSLTDNDAARVIGKLIAERSNESDVYVIAYEPEKNERIKGILEIILDTIQKNEIIFV</sequence>
<dbReference type="GO" id="GO:0006412">
    <property type="term" value="P:translation"/>
    <property type="evidence" value="ECO:0007669"/>
    <property type="project" value="InterPro"/>
</dbReference>
<protein>
    <submittedName>
        <fullName evidence="4">Uncharacterized protein</fullName>
    </submittedName>
</protein>
<dbReference type="AlphaFoldDB" id="A0A2G2XYB5"/>
<dbReference type="GO" id="GO:1990904">
    <property type="term" value="C:ribonucleoprotein complex"/>
    <property type="evidence" value="ECO:0007669"/>
    <property type="project" value="UniProtKB-KW"/>
</dbReference>
<comment type="similarity">
    <text evidence="1">Belongs to the universal ribosomal protein uL18 family.</text>
</comment>
<reference evidence="4 5" key="1">
    <citation type="journal article" date="2014" name="Nat. Genet.">
        <title>Genome sequence of the hot pepper provides insights into the evolution of pungency in Capsicum species.</title>
        <authorList>
            <person name="Kim S."/>
            <person name="Park M."/>
            <person name="Yeom S.I."/>
            <person name="Kim Y.M."/>
            <person name="Lee J.M."/>
            <person name="Lee H.A."/>
            <person name="Seo E."/>
            <person name="Choi J."/>
            <person name="Cheong K."/>
            <person name="Kim K.T."/>
            <person name="Jung K."/>
            <person name="Lee G.W."/>
            <person name="Oh S.K."/>
            <person name="Bae C."/>
            <person name="Kim S.B."/>
            <person name="Lee H.Y."/>
            <person name="Kim S.Y."/>
            <person name="Kim M.S."/>
            <person name="Kang B.C."/>
            <person name="Jo Y.D."/>
            <person name="Yang H.B."/>
            <person name="Jeong H.J."/>
            <person name="Kang W.H."/>
            <person name="Kwon J.K."/>
            <person name="Shin C."/>
            <person name="Lim J.Y."/>
            <person name="Park J.H."/>
            <person name="Huh J.H."/>
            <person name="Kim J.S."/>
            <person name="Kim B.D."/>
            <person name="Cohen O."/>
            <person name="Paran I."/>
            <person name="Suh M.C."/>
            <person name="Lee S.B."/>
            <person name="Kim Y.K."/>
            <person name="Shin Y."/>
            <person name="Noh S.J."/>
            <person name="Park J."/>
            <person name="Seo Y.S."/>
            <person name="Kwon S.Y."/>
            <person name="Kim H.A."/>
            <person name="Park J.M."/>
            <person name="Kim H.J."/>
            <person name="Choi S.B."/>
            <person name="Bosland P.W."/>
            <person name="Reeves G."/>
            <person name="Jo S.H."/>
            <person name="Lee B.W."/>
            <person name="Cho H.T."/>
            <person name="Choi H.S."/>
            <person name="Lee M.S."/>
            <person name="Yu Y."/>
            <person name="Do Choi Y."/>
            <person name="Park B.S."/>
            <person name="van Deynze A."/>
            <person name="Ashrafi H."/>
            <person name="Hill T."/>
            <person name="Kim W.T."/>
            <person name="Pai H.S."/>
            <person name="Ahn H.K."/>
            <person name="Yeam I."/>
            <person name="Giovannoni J.J."/>
            <person name="Rose J.K."/>
            <person name="Sorensen I."/>
            <person name="Lee S.J."/>
            <person name="Kim R.W."/>
            <person name="Choi I.Y."/>
            <person name="Choi B.S."/>
            <person name="Lim J.S."/>
            <person name="Lee Y.H."/>
            <person name="Choi D."/>
        </authorList>
    </citation>
    <scope>NUCLEOTIDE SEQUENCE [LARGE SCALE GENOMIC DNA]</scope>
    <source>
        <strain evidence="5">cv. CM334</strain>
    </source>
</reference>
<evidence type="ECO:0000256" key="1">
    <source>
        <dbReference type="ARBA" id="ARBA00007116"/>
    </source>
</evidence>
<evidence type="ECO:0000313" key="4">
    <source>
        <dbReference type="EMBL" id="PHT62475.1"/>
    </source>
</evidence>
<dbReference type="EMBL" id="AYRZ02000076">
    <property type="protein sequence ID" value="PHT62475.1"/>
    <property type="molecule type" value="Genomic_DNA"/>
</dbReference>
<evidence type="ECO:0000256" key="3">
    <source>
        <dbReference type="ARBA" id="ARBA00023274"/>
    </source>
</evidence>
<name>A0A2G2XYB5_CAPAN</name>
<dbReference type="PANTHER" id="PTHR12899">
    <property type="entry name" value="39S RIBOSOMAL PROTEIN L18, MITOCHONDRIAL"/>
    <property type="match status" value="1"/>
</dbReference>
<keyword evidence="5" id="KW-1185">Reference proteome</keyword>
<comment type="caution">
    <text evidence="4">The sequence shown here is derived from an EMBL/GenBank/DDBJ whole genome shotgun (WGS) entry which is preliminary data.</text>
</comment>
<proteinExistence type="inferred from homology"/>
<dbReference type="Gramene" id="PHT62475">
    <property type="protein sequence ID" value="PHT62475"/>
    <property type="gene ID" value="T459_33692"/>
</dbReference>
<dbReference type="Gene3D" id="3.30.420.80">
    <property type="entry name" value="Ribosomal protein S11"/>
    <property type="match status" value="1"/>
</dbReference>
<accession>A0A2G2XYB5</accession>
<gene>
    <name evidence="4" type="ORF">T459_33692</name>
</gene>
<dbReference type="InterPro" id="IPR005484">
    <property type="entry name" value="Ribosomal_uL18_bac/plant/anim"/>
</dbReference>
<keyword evidence="3" id="KW-0687">Ribonucleoprotein</keyword>
<organism evidence="4 5">
    <name type="scientific">Capsicum annuum</name>
    <name type="common">Capsicum pepper</name>
    <dbReference type="NCBI Taxonomy" id="4072"/>
    <lineage>
        <taxon>Eukaryota</taxon>
        <taxon>Viridiplantae</taxon>
        <taxon>Streptophyta</taxon>
        <taxon>Embryophyta</taxon>
        <taxon>Tracheophyta</taxon>
        <taxon>Spermatophyta</taxon>
        <taxon>Magnoliopsida</taxon>
        <taxon>eudicotyledons</taxon>
        <taxon>Gunneridae</taxon>
        <taxon>Pentapetalae</taxon>
        <taxon>asterids</taxon>
        <taxon>lamiids</taxon>
        <taxon>Solanales</taxon>
        <taxon>Solanaceae</taxon>
        <taxon>Solanoideae</taxon>
        <taxon>Capsiceae</taxon>
        <taxon>Capsicum</taxon>
    </lineage>
</organism>
<dbReference type="PANTHER" id="PTHR12899:SF16">
    <property type="entry name" value="OS02G0689700 PROTEIN"/>
    <property type="match status" value="1"/>
</dbReference>
<dbReference type="GO" id="GO:0005840">
    <property type="term" value="C:ribosome"/>
    <property type="evidence" value="ECO:0007669"/>
    <property type="project" value="UniProtKB-KW"/>
</dbReference>
<dbReference type="Proteomes" id="UP000222542">
    <property type="component" value="Unassembled WGS sequence"/>
</dbReference>
<evidence type="ECO:0000313" key="5">
    <source>
        <dbReference type="Proteomes" id="UP000222542"/>
    </source>
</evidence>
<dbReference type="GO" id="GO:0003735">
    <property type="term" value="F:structural constituent of ribosome"/>
    <property type="evidence" value="ECO:0007669"/>
    <property type="project" value="InterPro"/>
</dbReference>
<dbReference type="GO" id="GO:0008097">
    <property type="term" value="F:5S rRNA binding"/>
    <property type="evidence" value="ECO:0000318"/>
    <property type="project" value="GO_Central"/>
</dbReference>
<reference evidence="4 5" key="2">
    <citation type="journal article" date="2017" name="Genome Biol.">
        <title>New reference genome sequences of hot pepper reveal the massive evolution of plant disease-resistance genes by retroduplication.</title>
        <authorList>
            <person name="Kim S."/>
            <person name="Park J."/>
            <person name="Yeom S.I."/>
            <person name="Kim Y.M."/>
            <person name="Seo E."/>
            <person name="Kim K.T."/>
            <person name="Kim M.S."/>
            <person name="Lee J.M."/>
            <person name="Cheong K."/>
            <person name="Shin H.S."/>
            <person name="Kim S.B."/>
            <person name="Han K."/>
            <person name="Lee J."/>
            <person name="Park M."/>
            <person name="Lee H.A."/>
            <person name="Lee H.Y."/>
            <person name="Lee Y."/>
            <person name="Oh S."/>
            <person name="Lee J.H."/>
            <person name="Choi E."/>
            <person name="Choi E."/>
            <person name="Lee S.E."/>
            <person name="Jeon J."/>
            <person name="Kim H."/>
            <person name="Choi G."/>
            <person name="Song H."/>
            <person name="Lee J."/>
            <person name="Lee S.C."/>
            <person name="Kwon J.K."/>
            <person name="Lee H.Y."/>
            <person name="Koo N."/>
            <person name="Hong Y."/>
            <person name="Kim R.W."/>
            <person name="Kang W.H."/>
            <person name="Huh J.H."/>
            <person name="Kang B.C."/>
            <person name="Yang T.J."/>
            <person name="Lee Y.H."/>
            <person name="Bennetzen J.L."/>
            <person name="Choi D."/>
        </authorList>
    </citation>
    <scope>NUCLEOTIDE SEQUENCE [LARGE SCALE GENOMIC DNA]</scope>
    <source>
        <strain evidence="5">cv. CM334</strain>
    </source>
</reference>